<accession>B5XSL4</accession>
<dbReference type="BioCyc" id="KPNE507522:GI0B-3374-MONOMER"/>
<dbReference type="AlphaFoldDB" id="B5XSL4"/>
<dbReference type="KEGG" id="kpe:KPK_3391"/>
<reference evidence="1 2" key="1">
    <citation type="journal article" date="2008" name="PLoS Genet.">
        <title>Complete genome sequence of the N2-fixing broad host range endophyte Klebsiella pneumoniae 342 and virulence predictions verified in mice.</title>
        <authorList>
            <person name="Fouts D.E."/>
            <person name="Tyler H.L."/>
            <person name="DeBoy R.T."/>
            <person name="Daugherty S."/>
            <person name="Ren Q."/>
            <person name="Badger J.H."/>
            <person name="Durkin A.S."/>
            <person name="Huot H."/>
            <person name="Shrivastava S."/>
            <person name="Kothari S."/>
            <person name="Dodson R.J."/>
            <person name="Mohamoud Y."/>
            <person name="Khouri H."/>
            <person name="Roesch L.F."/>
            <person name="Krogfelt K.A."/>
            <person name="Struve C."/>
            <person name="Triplett E.W."/>
            <person name="Methe B.A."/>
        </authorList>
    </citation>
    <scope>NUCLEOTIDE SEQUENCE [LARGE SCALE GENOMIC DNA]</scope>
    <source>
        <strain evidence="1 2">342</strain>
    </source>
</reference>
<dbReference type="Proteomes" id="UP000001734">
    <property type="component" value="Chromosome"/>
</dbReference>
<name>B5XSL4_KLEV3</name>
<dbReference type="EMBL" id="CP000964">
    <property type="protein sequence ID" value="ACI10902.1"/>
    <property type="molecule type" value="Genomic_DNA"/>
</dbReference>
<organism evidence="1 2">
    <name type="scientific">Klebsiella variicola (strain 342)</name>
    <name type="common">Klebsiella pneumoniae</name>
    <dbReference type="NCBI Taxonomy" id="507522"/>
    <lineage>
        <taxon>Bacteria</taxon>
        <taxon>Pseudomonadati</taxon>
        <taxon>Pseudomonadota</taxon>
        <taxon>Gammaproteobacteria</taxon>
        <taxon>Enterobacterales</taxon>
        <taxon>Enterobacteriaceae</taxon>
        <taxon>Klebsiella/Raoultella group</taxon>
        <taxon>Klebsiella</taxon>
        <taxon>Klebsiella pneumoniae complex</taxon>
    </lineage>
</organism>
<sequence>MRRLSYGLRYSRIRLRRNEWAHSVRNPPGAVNHRKVCHKVIASRIATPFFFTQAFSFTLCQNCGPQ</sequence>
<evidence type="ECO:0000313" key="1">
    <source>
        <dbReference type="EMBL" id="ACI10902.1"/>
    </source>
</evidence>
<protein>
    <submittedName>
        <fullName evidence="1">Uncharacterized protein</fullName>
    </submittedName>
</protein>
<evidence type="ECO:0000313" key="2">
    <source>
        <dbReference type="Proteomes" id="UP000001734"/>
    </source>
</evidence>
<proteinExistence type="predicted"/>
<dbReference type="HOGENOM" id="CLU_2825419_0_0_6"/>
<gene>
    <name evidence="1" type="ordered locus">KPK_3391</name>
</gene>